<feature type="region of interest" description="Disordered" evidence="1">
    <location>
        <begin position="1"/>
        <end position="44"/>
    </location>
</feature>
<proteinExistence type="predicted"/>
<dbReference type="EMBL" id="JAEKNQ010000035">
    <property type="protein sequence ID" value="MBJ7603283.1"/>
    <property type="molecule type" value="Genomic_DNA"/>
</dbReference>
<accession>A0A934KI79</accession>
<name>A0A934KI79_9BACT</name>
<evidence type="ECO:0000313" key="2">
    <source>
        <dbReference type="EMBL" id="MBJ7603283.1"/>
    </source>
</evidence>
<dbReference type="RefSeq" id="WP_338179047.1">
    <property type="nucleotide sequence ID" value="NZ_JAEKNQ010000035.1"/>
</dbReference>
<reference evidence="2 3" key="1">
    <citation type="submission" date="2020-10" db="EMBL/GenBank/DDBJ databases">
        <title>Ca. Dormibacterota MAGs.</title>
        <authorList>
            <person name="Montgomery K."/>
        </authorList>
    </citation>
    <scope>NUCLEOTIDE SEQUENCE [LARGE SCALE GENOMIC DNA]</scope>
    <source>
        <strain evidence="2">SC8811_S16_3</strain>
    </source>
</reference>
<sequence>MELRAVGREETGRSAAGGQRLADSIPNSTVGGSGRAAERRSGGGSFKRLNRDCVRGRCEDGLVSTSDRVVADGSGDWLGRRLDRLEVALGEQLLVGVERDGEVSARVSDDLPVRISKGLNAPETLRTALRLKGAAGCAPVQGVFDRGRCGALPAGASFTASWSKL</sequence>
<comment type="caution">
    <text evidence="2">The sequence shown here is derived from an EMBL/GenBank/DDBJ whole genome shotgun (WGS) entry which is preliminary data.</text>
</comment>
<protein>
    <submittedName>
        <fullName evidence="2">Uncharacterized protein</fullName>
    </submittedName>
</protein>
<organism evidence="2 3">
    <name type="scientific">Candidatus Dormiibacter inghamiae</name>
    <dbReference type="NCBI Taxonomy" id="3127013"/>
    <lineage>
        <taxon>Bacteria</taxon>
        <taxon>Bacillati</taxon>
        <taxon>Candidatus Dormiibacterota</taxon>
        <taxon>Candidatus Dormibacteria</taxon>
        <taxon>Candidatus Dormibacterales</taxon>
        <taxon>Candidatus Dormibacteraceae</taxon>
        <taxon>Candidatus Dormiibacter</taxon>
    </lineage>
</organism>
<evidence type="ECO:0000256" key="1">
    <source>
        <dbReference type="SAM" id="MobiDB-lite"/>
    </source>
</evidence>
<gene>
    <name evidence="2" type="ORF">JF888_08870</name>
</gene>
<dbReference type="Proteomes" id="UP000620075">
    <property type="component" value="Unassembled WGS sequence"/>
</dbReference>
<dbReference type="AlphaFoldDB" id="A0A934KI79"/>
<feature type="compositionally biased region" description="Basic and acidic residues" evidence="1">
    <location>
        <begin position="1"/>
        <end position="12"/>
    </location>
</feature>
<evidence type="ECO:0000313" key="3">
    <source>
        <dbReference type="Proteomes" id="UP000620075"/>
    </source>
</evidence>